<evidence type="ECO:0000313" key="3">
    <source>
        <dbReference type="EMBL" id="MST96524.1"/>
    </source>
</evidence>
<dbReference type="AlphaFoldDB" id="A0A844G0M6"/>
<dbReference type="Gene3D" id="3.30.700.10">
    <property type="entry name" value="Glycoprotein, Type 4 Pilin"/>
    <property type="match status" value="1"/>
</dbReference>
<dbReference type="EMBL" id="VUNS01000004">
    <property type="protein sequence ID" value="MST96524.1"/>
    <property type="molecule type" value="Genomic_DNA"/>
</dbReference>
<protein>
    <submittedName>
        <fullName evidence="3">Type II secretion system protein</fullName>
    </submittedName>
</protein>
<gene>
    <name evidence="3" type="ORF">FYJ85_05625</name>
</gene>
<proteinExistence type="predicted"/>
<dbReference type="PRINTS" id="PR00813">
    <property type="entry name" value="BCTERIALGSPG"/>
</dbReference>
<dbReference type="Proteomes" id="UP000435649">
    <property type="component" value="Unassembled WGS sequence"/>
</dbReference>
<evidence type="ECO:0000313" key="4">
    <source>
        <dbReference type="Proteomes" id="UP000435649"/>
    </source>
</evidence>
<evidence type="ECO:0000256" key="2">
    <source>
        <dbReference type="SAM" id="Phobius"/>
    </source>
</evidence>
<name>A0A844G0M6_9BACT</name>
<keyword evidence="1" id="KW-0488">Methylation</keyword>
<dbReference type="GO" id="GO:0015628">
    <property type="term" value="P:protein secretion by the type II secretion system"/>
    <property type="evidence" value="ECO:0007669"/>
    <property type="project" value="InterPro"/>
</dbReference>
<dbReference type="InterPro" id="IPR000983">
    <property type="entry name" value="Bac_GSPG_pilin"/>
</dbReference>
<reference evidence="3 4" key="1">
    <citation type="submission" date="2019-08" db="EMBL/GenBank/DDBJ databases">
        <title>In-depth cultivation of the pig gut microbiome towards novel bacterial diversity and tailored functional studies.</title>
        <authorList>
            <person name="Wylensek D."/>
            <person name="Hitch T.C.A."/>
            <person name="Clavel T."/>
        </authorList>
    </citation>
    <scope>NUCLEOTIDE SEQUENCE [LARGE SCALE GENOMIC DNA]</scope>
    <source>
        <strain evidence="3 4">BBE-744-WT-12</strain>
    </source>
</reference>
<dbReference type="InterPro" id="IPR045584">
    <property type="entry name" value="Pilin-like"/>
</dbReference>
<sequence length="240" mass="26625">MDGVRRFTLVELLVVIAIIAILASMLLPALNQARARAQASSCVNNLKQIGSAFALYANDYQDMVPPALPNYTTPLWTDALLGTTRNTGRPDKAQGGYLTVAQFRCPSQPEANTSINWWEYTPHYGINNHCVSDLGGLKLTRLKKASTKIAVVDTWGTDTGKKQPDITKGFFRFAPHSVYNGNYTNKDYGCPAGRHNLTVNTLWFDWHVSGLKVRSDLMPHTTCPEFDASTGYGWEHLSKD</sequence>
<keyword evidence="4" id="KW-1185">Reference proteome</keyword>
<keyword evidence="2" id="KW-0472">Membrane</keyword>
<dbReference type="NCBIfam" id="TIGR02532">
    <property type="entry name" value="IV_pilin_GFxxxE"/>
    <property type="match status" value="1"/>
</dbReference>
<dbReference type="PANTHER" id="PTHR30093">
    <property type="entry name" value="GENERAL SECRETION PATHWAY PROTEIN G"/>
    <property type="match status" value="1"/>
</dbReference>
<dbReference type="PANTHER" id="PTHR30093:SF2">
    <property type="entry name" value="TYPE II SECRETION SYSTEM PROTEIN H"/>
    <property type="match status" value="1"/>
</dbReference>
<keyword evidence="2" id="KW-0812">Transmembrane</keyword>
<evidence type="ECO:0000256" key="1">
    <source>
        <dbReference type="ARBA" id="ARBA00022481"/>
    </source>
</evidence>
<feature type="transmembrane region" description="Helical" evidence="2">
    <location>
        <begin position="12"/>
        <end position="30"/>
    </location>
</feature>
<dbReference type="RefSeq" id="WP_154417243.1">
    <property type="nucleotide sequence ID" value="NZ_VUNS01000004.1"/>
</dbReference>
<organism evidence="3 4">
    <name type="scientific">Victivallis lenta</name>
    <dbReference type="NCBI Taxonomy" id="2606640"/>
    <lineage>
        <taxon>Bacteria</taxon>
        <taxon>Pseudomonadati</taxon>
        <taxon>Lentisphaerota</taxon>
        <taxon>Lentisphaeria</taxon>
        <taxon>Victivallales</taxon>
        <taxon>Victivallaceae</taxon>
        <taxon>Victivallis</taxon>
    </lineage>
</organism>
<dbReference type="InterPro" id="IPR012902">
    <property type="entry name" value="N_methyl_site"/>
</dbReference>
<accession>A0A844G0M6</accession>
<dbReference type="GO" id="GO:0015627">
    <property type="term" value="C:type II protein secretion system complex"/>
    <property type="evidence" value="ECO:0007669"/>
    <property type="project" value="InterPro"/>
</dbReference>
<dbReference type="SUPFAM" id="SSF54523">
    <property type="entry name" value="Pili subunits"/>
    <property type="match status" value="1"/>
</dbReference>
<comment type="caution">
    <text evidence="3">The sequence shown here is derived from an EMBL/GenBank/DDBJ whole genome shotgun (WGS) entry which is preliminary data.</text>
</comment>
<keyword evidence="2" id="KW-1133">Transmembrane helix</keyword>